<reference evidence="1 2" key="1">
    <citation type="submission" date="2018-11" db="EMBL/GenBank/DDBJ databases">
        <title>Microbial catabolism of amino acid.</title>
        <authorList>
            <person name="Hibi M."/>
            <person name="Ogawa J."/>
        </authorList>
    </citation>
    <scope>NUCLEOTIDE SEQUENCE [LARGE SCALE GENOMIC DNA]</scope>
    <source>
        <strain evidence="1 2">C31-06</strain>
    </source>
</reference>
<name>A0A402C0G3_RHOWR</name>
<dbReference type="EMBL" id="BHYM01000006">
    <property type="protein sequence ID" value="GCE37083.1"/>
    <property type="molecule type" value="Genomic_DNA"/>
</dbReference>
<keyword evidence="2" id="KW-1185">Reference proteome</keyword>
<sequence length="51" mass="5036">MWSEGSGCVSAHGVSPAAVGAGGVGWPTSVPMVVRRRRPLPGARLPGGPIG</sequence>
<comment type="caution">
    <text evidence="1">The sequence shown here is derived from an EMBL/GenBank/DDBJ whole genome shotgun (WGS) entry which is preliminary data.</text>
</comment>
<protein>
    <submittedName>
        <fullName evidence="1">Uncharacterized protein</fullName>
    </submittedName>
</protein>
<proteinExistence type="predicted"/>
<dbReference type="AlphaFoldDB" id="A0A402C0G3"/>
<gene>
    <name evidence="1" type="ORF">Rhow_006493</name>
</gene>
<accession>A0A402C0G3</accession>
<dbReference type="Proteomes" id="UP000287519">
    <property type="component" value="Unassembled WGS sequence"/>
</dbReference>
<organism evidence="1 2">
    <name type="scientific">Rhodococcus wratislaviensis</name>
    <name type="common">Tsukamurella wratislaviensis</name>
    <dbReference type="NCBI Taxonomy" id="44752"/>
    <lineage>
        <taxon>Bacteria</taxon>
        <taxon>Bacillati</taxon>
        <taxon>Actinomycetota</taxon>
        <taxon>Actinomycetes</taxon>
        <taxon>Mycobacteriales</taxon>
        <taxon>Nocardiaceae</taxon>
        <taxon>Rhodococcus</taxon>
    </lineage>
</organism>
<evidence type="ECO:0000313" key="2">
    <source>
        <dbReference type="Proteomes" id="UP000287519"/>
    </source>
</evidence>
<evidence type="ECO:0000313" key="1">
    <source>
        <dbReference type="EMBL" id="GCE37083.1"/>
    </source>
</evidence>